<proteinExistence type="predicted"/>
<evidence type="ECO:0000313" key="1">
    <source>
        <dbReference type="EMBL" id="APX98711.1"/>
    </source>
</evidence>
<keyword evidence="3" id="KW-1185">Reference proteome</keyword>
<reference evidence="2 3" key="2">
    <citation type="submission" date="2017-01" db="EMBL/GenBank/DDBJ databases">
        <authorList>
            <person name="Mah S.A."/>
            <person name="Swanson W.J."/>
            <person name="Moy G.W."/>
            <person name="Vacquier V.D."/>
        </authorList>
    </citation>
    <scope>NUCLEOTIDE SEQUENCE [LARGE SCALE GENOMIC DNA]</scope>
    <source>
        <strain evidence="2 3">CGMCC 1.8909</strain>
    </source>
</reference>
<accession>A0A1N7G5K4</accession>
<keyword evidence="1" id="KW-0614">Plasmid</keyword>
<evidence type="ECO:0000313" key="2">
    <source>
        <dbReference type="EMBL" id="SIS07880.1"/>
    </source>
</evidence>
<name>A0A1N7G5K4_9EURY</name>
<dbReference type="EMBL" id="FTNP01000009">
    <property type="protein sequence ID" value="SIS07880.1"/>
    <property type="molecule type" value="Genomic_DNA"/>
</dbReference>
<dbReference type="Proteomes" id="UP000187321">
    <property type="component" value="Plasmid unnamed3"/>
</dbReference>
<evidence type="ECO:0000313" key="4">
    <source>
        <dbReference type="Proteomes" id="UP000187321"/>
    </source>
</evidence>
<sequence length="92" mass="10694">MSIETDAGRTAQIGPLARLREGEVLRCRDDRTGWTWYYDVVEGETRKYHAYHEFDGRALSDLETVSETVAYERVDERIVSERQLAVLRGDEQ</sequence>
<dbReference type="KEGG" id="hda:BB347_18565"/>
<dbReference type="OrthoDB" id="178060at2157"/>
<evidence type="ECO:0000313" key="3">
    <source>
        <dbReference type="Proteomes" id="UP000185687"/>
    </source>
</evidence>
<dbReference type="RefSeq" id="WP_076584239.1">
    <property type="nucleotide sequence ID" value="NZ_CP019330.1"/>
</dbReference>
<geneLocation type="plasmid" evidence="1">
    <name>unnamed3</name>
</geneLocation>
<dbReference type="GeneID" id="30957990"/>
<reference evidence="1 4" key="1">
    <citation type="submission" date="2017-01" db="EMBL/GenBank/DDBJ databases">
        <title>Complete genome sequence of Haloterrigena daqingensis type strain (JX313T).</title>
        <authorList>
            <person name="Shuang W."/>
        </authorList>
    </citation>
    <scope>NUCLEOTIDE SEQUENCE [LARGE SCALE GENOMIC DNA]</scope>
    <source>
        <strain evidence="4">JX313</strain>
        <strain evidence="1">JX313T</strain>
        <plasmid evidence="4">Plasmid unnamed3</plasmid>
        <plasmid evidence="1">unnamed3</plasmid>
    </source>
</reference>
<protein>
    <submittedName>
        <fullName evidence="2">Uncharacterized protein</fullName>
    </submittedName>
</protein>
<dbReference type="Proteomes" id="UP000185687">
    <property type="component" value="Unassembled WGS sequence"/>
</dbReference>
<dbReference type="AlphaFoldDB" id="A0A1N7G5K4"/>
<organism evidence="2 3">
    <name type="scientific">Natronorubrum daqingense</name>
    <dbReference type="NCBI Taxonomy" id="588898"/>
    <lineage>
        <taxon>Archaea</taxon>
        <taxon>Methanobacteriati</taxon>
        <taxon>Methanobacteriota</taxon>
        <taxon>Stenosarchaea group</taxon>
        <taxon>Halobacteria</taxon>
        <taxon>Halobacteriales</taxon>
        <taxon>Natrialbaceae</taxon>
        <taxon>Natronorubrum</taxon>
    </lineage>
</organism>
<dbReference type="EMBL" id="CP019330">
    <property type="protein sequence ID" value="APX98711.1"/>
    <property type="molecule type" value="Genomic_DNA"/>
</dbReference>
<gene>
    <name evidence="1" type="ORF">BB347_18565</name>
    <name evidence="2" type="ORF">SAMN05421809_3748</name>
</gene>